<gene>
    <name evidence="4" type="ORF">PMF13cell1_02628</name>
</gene>
<evidence type="ECO:0000259" key="3">
    <source>
        <dbReference type="PROSITE" id="PS50977"/>
    </source>
</evidence>
<dbReference type="AlphaFoldDB" id="A0A4P6LZ70"/>
<protein>
    <recommendedName>
        <fullName evidence="3">HTH tetR-type domain-containing protein</fullName>
    </recommendedName>
</protein>
<dbReference type="KEGG" id="bpro:PMF13cell1_02628"/>
<feature type="DNA-binding region" description="H-T-H motif" evidence="2">
    <location>
        <begin position="28"/>
        <end position="47"/>
    </location>
</feature>
<dbReference type="Gene3D" id="1.10.357.10">
    <property type="entry name" value="Tetracycline Repressor, domain 2"/>
    <property type="match status" value="1"/>
</dbReference>
<dbReference type="InterPro" id="IPR001647">
    <property type="entry name" value="HTH_TetR"/>
</dbReference>
<sequence length="215" mass="25065">MNPENNTKKMLIETAYNMILEKGAENIRVRDLSKRVGCSPAALYKHFESLDYLLALASVRFLQPYIEELEGNLKNADDIIEAEINAWRLFNKYAFMHPYIFLNLFWGNIRNDLESILQEYLKMYPVFVEGSNTAMFYCSIFSGCIEDRDYIWFRRAAAEGRLSYDDAEYVSQINCLIARGLLSEYINTPKDPDTYKKAVAHCNALIEKNIRMYLI</sequence>
<dbReference type="Pfam" id="PF00440">
    <property type="entry name" value="TetR_N"/>
    <property type="match status" value="1"/>
</dbReference>
<dbReference type="GO" id="GO:0003677">
    <property type="term" value="F:DNA binding"/>
    <property type="evidence" value="ECO:0007669"/>
    <property type="project" value="UniProtKB-UniRule"/>
</dbReference>
<evidence type="ECO:0000256" key="1">
    <source>
        <dbReference type="ARBA" id="ARBA00023125"/>
    </source>
</evidence>
<organism evidence="4 5">
    <name type="scientific">Blautia producta</name>
    <dbReference type="NCBI Taxonomy" id="33035"/>
    <lineage>
        <taxon>Bacteria</taxon>
        <taxon>Bacillati</taxon>
        <taxon>Bacillota</taxon>
        <taxon>Clostridia</taxon>
        <taxon>Lachnospirales</taxon>
        <taxon>Lachnospiraceae</taxon>
        <taxon>Blautia</taxon>
    </lineage>
</organism>
<feature type="domain" description="HTH tetR-type" evidence="3">
    <location>
        <begin position="5"/>
        <end position="65"/>
    </location>
</feature>
<accession>A0A4P6LZ70</accession>
<evidence type="ECO:0000313" key="4">
    <source>
        <dbReference type="EMBL" id="QBE97075.1"/>
    </source>
</evidence>
<evidence type="ECO:0000256" key="2">
    <source>
        <dbReference type="PROSITE-ProRule" id="PRU00335"/>
    </source>
</evidence>
<dbReference type="InterPro" id="IPR009057">
    <property type="entry name" value="Homeodomain-like_sf"/>
</dbReference>
<name>A0A4P6LZ70_9FIRM</name>
<evidence type="ECO:0000313" key="5">
    <source>
        <dbReference type="Proteomes" id="UP000289794"/>
    </source>
</evidence>
<dbReference type="Proteomes" id="UP000289794">
    <property type="component" value="Chromosome"/>
</dbReference>
<dbReference type="EMBL" id="CP035945">
    <property type="protein sequence ID" value="QBE97075.1"/>
    <property type="molecule type" value="Genomic_DNA"/>
</dbReference>
<dbReference type="SUPFAM" id="SSF46689">
    <property type="entry name" value="Homeodomain-like"/>
    <property type="match status" value="1"/>
</dbReference>
<keyword evidence="1 2" id="KW-0238">DNA-binding</keyword>
<dbReference type="RefSeq" id="WP_130180993.1">
    <property type="nucleotide sequence ID" value="NZ_CP035945.1"/>
</dbReference>
<reference evidence="4 5" key="1">
    <citation type="submission" date="2019-01" db="EMBL/GenBank/DDBJ databases">
        <title>PMF-metabolizing Aryl O-demethylase.</title>
        <authorList>
            <person name="Kim M."/>
        </authorList>
    </citation>
    <scope>NUCLEOTIDE SEQUENCE [LARGE SCALE GENOMIC DNA]</scope>
    <source>
        <strain evidence="4 5">PMF1</strain>
    </source>
</reference>
<dbReference type="PRINTS" id="PR00455">
    <property type="entry name" value="HTHTETR"/>
</dbReference>
<proteinExistence type="predicted"/>
<dbReference type="PROSITE" id="PS50977">
    <property type="entry name" value="HTH_TETR_2"/>
    <property type="match status" value="1"/>
</dbReference>